<evidence type="ECO:0000313" key="3">
    <source>
        <dbReference type="Proteomes" id="UP000183832"/>
    </source>
</evidence>
<feature type="signal peptide" evidence="1">
    <location>
        <begin position="1"/>
        <end position="16"/>
    </location>
</feature>
<reference evidence="2 3" key="1">
    <citation type="submission" date="2015-04" db="EMBL/GenBank/DDBJ databases">
        <authorList>
            <person name="Syromyatnikov M.Y."/>
            <person name="Popov V.N."/>
        </authorList>
    </citation>
    <scope>NUCLEOTIDE SEQUENCE [LARGE SCALE GENOMIC DNA]</scope>
</reference>
<protein>
    <submittedName>
        <fullName evidence="2">CLUMA_CG016669, isoform A</fullName>
    </submittedName>
</protein>
<accession>A0A1J1IVT0</accession>
<feature type="chain" id="PRO_5011955605" evidence="1">
    <location>
        <begin position="17"/>
        <end position="109"/>
    </location>
</feature>
<keyword evidence="3" id="KW-1185">Reference proteome</keyword>
<proteinExistence type="predicted"/>
<dbReference type="Proteomes" id="UP000183832">
    <property type="component" value="Unassembled WGS sequence"/>
</dbReference>
<keyword evidence="1" id="KW-0732">Signal</keyword>
<gene>
    <name evidence="2" type="ORF">CLUMA_CG016669</name>
</gene>
<dbReference type="EMBL" id="CVRI01000059">
    <property type="protein sequence ID" value="CRL03818.1"/>
    <property type="molecule type" value="Genomic_DNA"/>
</dbReference>
<dbReference type="AlphaFoldDB" id="A0A1J1IVT0"/>
<evidence type="ECO:0000256" key="1">
    <source>
        <dbReference type="SAM" id="SignalP"/>
    </source>
</evidence>
<evidence type="ECO:0000313" key="2">
    <source>
        <dbReference type="EMBL" id="CRL03818.1"/>
    </source>
</evidence>
<name>A0A1J1IVT0_9DIPT</name>
<sequence>MLLLFTFVLPPSACFSIDKTVIDLDSHSNSFAKAGKYFQFSLNSRNKERGREPMNNNNSVFMLKCFAEQNYDENNYLRYERTLNNEQSSEIWEEKGNYNQGLEIKSKLI</sequence>
<organism evidence="2 3">
    <name type="scientific">Clunio marinus</name>
    <dbReference type="NCBI Taxonomy" id="568069"/>
    <lineage>
        <taxon>Eukaryota</taxon>
        <taxon>Metazoa</taxon>
        <taxon>Ecdysozoa</taxon>
        <taxon>Arthropoda</taxon>
        <taxon>Hexapoda</taxon>
        <taxon>Insecta</taxon>
        <taxon>Pterygota</taxon>
        <taxon>Neoptera</taxon>
        <taxon>Endopterygota</taxon>
        <taxon>Diptera</taxon>
        <taxon>Nematocera</taxon>
        <taxon>Chironomoidea</taxon>
        <taxon>Chironomidae</taxon>
        <taxon>Clunio</taxon>
    </lineage>
</organism>